<name>A0ABD0YQY5_9HEMI</name>
<feature type="transmembrane region" description="Helical" evidence="6">
    <location>
        <begin position="400"/>
        <end position="419"/>
    </location>
</feature>
<sequence length="440" mass="47618">MSLGFSAIALGQLRLNVNEASWFASVTAMSYPLGSILIGPVMDKLGRRPALLSIDVLSFFGWLMLSVHTTSPSIAKLIIGRVLTGIAGGLASVPASVYSAECLSPGSLSIRSSLVTWSTVALSAGIFLVYGLGSLMPYYAVGSIATLFSITSLILVAIFIPESPAWLTSKGRLGDAEWSQKELNLVTTPSTSERTEAEDSEDGSPLPHEPPLPPPRTLQEMLRPEAYKPLLIMIFFFFFQQFSGVYVLLAYTVDVVRSADVVTVNPYLVTALGGTIILVVSLLASLIYPKTGVRAIATVSGAGMAATMLFLGLFHAFRDDWSRVPTLYFLNWIPFFVILGNIALSTLGFLILPWSMLGEVFPLNVKGLAAGIATCFGFLFSFAAVKLYPYLRLGLGVSGMFFFFGTMAVFGTIFVVFFLPETKGKTLEEIVEGFSKPRRR</sequence>
<dbReference type="InterPro" id="IPR020846">
    <property type="entry name" value="MFS_dom"/>
</dbReference>
<feature type="transmembrane region" description="Helical" evidence="6">
    <location>
        <begin position="329"/>
        <end position="355"/>
    </location>
</feature>
<feature type="transmembrane region" description="Helical" evidence="6">
    <location>
        <begin position="138"/>
        <end position="160"/>
    </location>
</feature>
<dbReference type="SUPFAM" id="SSF103473">
    <property type="entry name" value="MFS general substrate transporter"/>
    <property type="match status" value="1"/>
</dbReference>
<protein>
    <recommendedName>
        <fullName evidence="7">Major facilitator superfamily (MFS) profile domain-containing protein</fullName>
    </recommendedName>
</protein>
<dbReference type="InterPro" id="IPR003663">
    <property type="entry name" value="Sugar/inositol_transpt"/>
</dbReference>
<comment type="subcellular location">
    <subcellularLocation>
        <location evidence="1">Membrane</location>
        <topology evidence="1">Multi-pass membrane protein</topology>
    </subcellularLocation>
</comment>
<feature type="transmembrane region" description="Helical" evidence="6">
    <location>
        <begin position="367"/>
        <end position="388"/>
    </location>
</feature>
<gene>
    <name evidence="8" type="ORF">AAG570_003618</name>
</gene>
<keyword evidence="3 6" id="KW-1133">Transmembrane helix</keyword>
<keyword evidence="9" id="KW-1185">Reference proteome</keyword>
<dbReference type="PRINTS" id="PR00171">
    <property type="entry name" value="SUGRTRNSPORT"/>
</dbReference>
<dbReference type="Gene3D" id="1.20.1250.20">
    <property type="entry name" value="MFS general substrate transporter like domains"/>
    <property type="match status" value="1"/>
</dbReference>
<feature type="transmembrane region" description="Helical" evidence="6">
    <location>
        <begin position="50"/>
        <end position="68"/>
    </location>
</feature>
<comment type="caution">
    <text evidence="8">The sequence shown here is derived from an EMBL/GenBank/DDBJ whole genome shotgun (WGS) entry which is preliminary data.</text>
</comment>
<dbReference type="GO" id="GO:0016020">
    <property type="term" value="C:membrane"/>
    <property type="evidence" value="ECO:0007669"/>
    <property type="project" value="UniProtKB-SubCell"/>
</dbReference>
<dbReference type="FunFam" id="1.20.1250.20:FF:000249">
    <property type="entry name" value="facilitated trehalose transporter Tret1"/>
    <property type="match status" value="1"/>
</dbReference>
<proteinExistence type="predicted"/>
<evidence type="ECO:0000313" key="8">
    <source>
        <dbReference type="EMBL" id="KAL1122213.1"/>
    </source>
</evidence>
<accession>A0ABD0YQY5</accession>
<evidence type="ECO:0000256" key="3">
    <source>
        <dbReference type="ARBA" id="ARBA00022989"/>
    </source>
</evidence>
<evidence type="ECO:0000256" key="6">
    <source>
        <dbReference type="SAM" id="Phobius"/>
    </source>
</evidence>
<dbReference type="InterPro" id="IPR005829">
    <property type="entry name" value="Sugar_transporter_CS"/>
</dbReference>
<feature type="transmembrane region" description="Helical" evidence="6">
    <location>
        <begin position="114"/>
        <end position="132"/>
    </location>
</feature>
<dbReference type="PROSITE" id="PS00216">
    <property type="entry name" value="SUGAR_TRANSPORT_1"/>
    <property type="match status" value="1"/>
</dbReference>
<dbReference type="AlphaFoldDB" id="A0ABD0YQY5"/>
<feature type="transmembrane region" description="Helical" evidence="6">
    <location>
        <begin position="295"/>
        <end position="317"/>
    </location>
</feature>
<evidence type="ECO:0000256" key="1">
    <source>
        <dbReference type="ARBA" id="ARBA00004141"/>
    </source>
</evidence>
<organism evidence="8 9">
    <name type="scientific">Ranatra chinensis</name>
    <dbReference type="NCBI Taxonomy" id="642074"/>
    <lineage>
        <taxon>Eukaryota</taxon>
        <taxon>Metazoa</taxon>
        <taxon>Ecdysozoa</taxon>
        <taxon>Arthropoda</taxon>
        <taxon>Hexapoda</taxon>
        <taxon>Insecta</taxon>
        <taxon>Pterygota</taxon>
        <taxon>Neoptera</taxon>
        <taxon>Paraneoptera</taxon>
        <taxon>Hemiptera</taxon>
        <taxon>Heteroptera</taxon>
        <taxon>Panheteroptera</taxon>
        <taxon>Nepomorpha</taxon>
        <taxon>Nepidae</taxon>
        <taxon>Ranatrinae</taxon>
        <taxon>Ranatra</taxon>
    </lineage>
</organism>
<evidence type="ECO:0000256" key="4">
    <source>
        <dbReference type="ARBA" id="ARBA00023136"/>
    </source>
</evidence>
<dbReference type="PANTHER" id="PTHR48021:SF89">
    <property type="entry name" value="FI02132P-RELATED"/>
    <property type="match status" value="1"/>
</dbReference>
<dbReference type="InterPro" id="IPR036259">
    <property type="entry name" value="MFS_trans_sf"/>
</dbReference>
<keyword evidence="2 6" id="KW-0812">Transmembrane</keyword>
<feature type="transmembrane region" description="Helical" evidence="6">
    <location>
        <begin position="265"/>
        <end position="288"/>
    </location>
</feature>
<feature type="domain" description="Major facilitator superfamily (MFS) profile" evidence="7">
    <location>
        <begin position="1"/>
        <end position="423"/>
    </location>
</feature>
<evidence type="ECO:0000256" key="2">
    <source>
        <dbReference type="ARBA" id="ARBA00022692"/>
    </source>
</evidence>
<evidence type="ECO:0000256" key="5">
    <source>
        <dbReference type="SAM" id="MobiDB-lite"/>
    </source>
</evidence>
<dbReference type="InterPro" id="IPR005828">
    <property type="entry name" value="MFS_sugar_transport-like"/>
</dbReference>
<reference evidence="8 9" key="1">
    <citation type="submission" date="2024-07" db="EMBL/GenBank/DDBJ databases">
        <title>Chromosome-level genome assembly of the water stick insect Ranatra chinensis (Heteroptera: Nepidae).</title>
        <authorList>
            <person name="Liu X."/>
        </authorList>
    </citation>
    <scope>NUCLEOTIDE SEQUENCE [LARGE SCALE GENOMIC DNA]</scope>
    <source>
        <strain evidence="8">Cailab_2021Rc</strain>
        <tissue evidence="8">Muscle</tissue>
    </source>
</reference>
<dbReference type="Proteomes" id="UP001558652">
    <property type="component" value="Unassembled WGS sequence"/>
</dbReference>
<evidence type="ECO:0000313" key="9">
    <source>
        <dbReference type="Proteomes" id="UP001558652"/>
    </source>
</evidence>
<dbReference type="Pfam" id="PF00083">
    <property type="entry name" value="Sugar_tr"/>
    <property type="match status" value="1"/>
</dbReference>
<feature type="transmembrane region" description="Helical" evidence="6">
    <location>
        <begin position="230"/>
        <end position="253"/>
    </location>
</feature>
<evidence type="ECO:0000259" key="7">
    <source>
        <dbReference type="PROSITE" id="PS50850"/>
    </source>
</evidence>
<feature type="transmembrane region" description="Helical" evidence="6">
    <location>
        <begin position="74"/>
        <end position="93"/>
    </location>
</feature>
<dbReference type="InterPro" id="IPR050549">
    <property type="entry name" value="MFS_Trehalose_Transporter"/>
</dbReference>
<feature type="region of interest" description="Disordered" evidence="5">
    <location>
        <begin position="185"/>
        <end position="218"/>
    </location>
</feature>
<dbReference type="PROSITE" id="PS50850">
    <property type="entry name" value="MFS"/>
    <property type="match status" value="1"/>
</dbReference>
<dbReference type="EMBL" id="JBFDAA010000014">
    <property type="protein sequence ID" value="KAL1122213.1"/>
    <property type="molecule type" value="Genomic_DNA"/>
</dbReference>
<feature type="transmembrane region" description="Helical" evidence="6">
    <location>
        <begin position="20"/>
        <end position="38"/>
    </location>
</feature>
<keyword evidence="4 6" id="KW-0472">Membrane</keyword>
<dbReference type="PANTHER" id="PTHR48021">
    <property type="match status" value="1"/>
</dbReference>
<feature type="compositionally biased region" description="Pro residues" evidence="5">
    <location>
        <begin position="207"/>
        <end position="216"/>
    </location>
</feature>